<dbReference type="AlphaFoldDB" id="A0A0G4PIF9"/>
<protein>
    <submittedName>
        <fullName evidence="1">Str. FM013</fullName>
    </submittedName>
</protein>
<gene>
    <name evidence="1" type="ORF">PCAMFM013_S017g000155</name>
</gene>
<dbReference type="STRING" id="1429867.A0A0G4PIF9"/>
<organism evidence="1 2">
    <name type="scientific">Penicillium camemberti (strain FM 013)</name>
    <dbReference type="NCBI Taxonomy" id="1429867"/>
    <lineage>
        <taxon>Eukaryota</taxon>
        <taxon>Fungi</taxon>
        <taxon>Dikarya</taxon>
        <taxon>Ascomycota</taxon>
        <taxon>Pezizomycotina</taxon>
        <taxon>Eurotiomycetes</taxon>
        <taxon>Eurotiomycetidae</taxon>
        <taxon>Eurotiales</taxon>
        <taxon>Aspergillaceae</taxon>
        <taxon>Penicillium</taxon>
    </lineage>
</organism>
<dbReference type="EMBL" id="HG793150">
    <property type="protein sequence ID" value="CRL26172.1"/>
    <property type="molecule type" value="Genomic_DNA"/>
</dbReference>
<proteinExistence type="predicted"/>
<dbReference type="Proteomes" id="UP000053732">
    <property type="component" value="Unassembled WGS sequence"/>
</dbReference>
<sequence length="188" mass="22129">MIMTSLLDLPSEIRLIIYTHLLNPNEYVKSYRKLRDQWSSVAGGPLCTLPRPYVKRYTPCILLLNKKITTEALHYLYRIPLNLYGTPSTYFVMRQMDITEFISEHYLQKIRVGILRLNHANKHFVLSLLDIWGAENRLERLDVYRPKTQLDSQHWKVVESRLWTFSSVVPVVFHEVDNPLKVEASRAT</sequence>
<reference evidence="1 2" key="1">
    <citation type="journal article" date="2014" name="Nat. Commun.">
        <title>Multiple recent horizontal transfers of a large genomic region in cheese making fungi.</title>
        <authorList>
            <person name="Cheeseman K."/>
            <person name="Ropars J."/>
            <person name="Renault P."/>
            <person name="Dupont J."/>
            <person name="Gouzy J."/>
            <person name="Branca A."/>
            <person name="Abraham A.L."/>
            <person name="Ceppi M."/>
            <person name="Conseiller E."/>
            <person name="Debuchy R."/>
            <person name="Malagnac F."/>
            <person name="Goarin A."/>
            <person name="Silar P."/>
            <person name="Lacoste S."/>
            <person name="Sallet E."/>
            <person name="Bensimon A."/>
            <person name="Giraud T."/>
            <person name="Brygoo Y."/>
        </authorList>
    </citation>
    <scope>NUCLEOTIDE SEQUENCE [LARGE SCALE GENOMIC DNA]</scope>
    <source>
        <strain evidence="2">FM 013</strain>
    </source>
</reference>
<evidence type="ECO:0000313" key="2">
    <source>
        <dbReference type="Proteomes" id="UP000053732"/>
    </source>
</evidence>
<accession>A0A0G4PIF9</accession>
<evidence type="ECO:0000313" key="1">
    <source>
        <dbReference type="EMBL" id="CRL26172.1"/>
    </source>
</evidence>
<keyword evidence="2" id="KW-1185">Reference proteome</keyword>
<name>A0A0G4PIF9_PENC3</name>